<protein>
    <submittedName>
        <fullName evidence="8">Uncharacterized protein</fullName>
    </submittedName>
</protein>
<reference evidence="8 9" key="1">
    <citation type="submission" date="2014-09" db="EMBL/GenBank/DDBJ databases">
        <authorList>
            <person name="Ellenberger Sabrina"/>
        </authorList>
    </citation>
    <scope>NUCLEOTIDE SEQUENCE [LARGE SCALE GENOMIC DNA]</scope>
    <source>
        <strain evidence="8 9">CBS 412.66</strain>
    </source>
</reference>
<dbReference type="InterPro" id="IPR052462">
    <property type="entry name" value="SLIRP/GR-RBP-like"/>
</dbReference>
<dbReference type="SUPFAM" id="SSF63570">
    <property type="entry name" value="PABC (PABP) domain"/>
    <property type="match status" value="1"/>
</dbReference>
<dbReference type="PANTHER" id="PTHR48027">
    <property type="entry name" value="HETEROGENEOUS NUCLEAR RIBONUCLEOPROTEIN 87F-RELATED"/>
    <property type="match status" value="1"/>
</dbReference>
<feature type="region of interest" description="Disordered" evidence="5">
    <location>
        <begin position="113"/>
        <end position="155"/>
    </location>
</feature>
<feature type="domain" description="RRM" evidence="6">
    <location>
        <begin position="34"/>
        <end position="112"/>
    </location>
</feature>
<dbReference type="SMART" id="SM00360">
    <property type="entry name" value="RRM"/>
    <property type="match status" value="1"/>
</dbReference>
<dbReference type="InterPro" id="IPR036053">
    <property type="entry name" value="PABP-dom"/>
</dbReference>
<dbReference type="AlphaFoldDB" id="A0A0B7NUK5"/>
<dbReference type="GO" id="GO:0009967">
    <property type="term" value="P:positive regulation of signal transduction"/>
    <property type="evidence" value="ECO:0007669"/>
    <property type="project" value="UniProtKB-ARBA"/>
</dbReference>
<dbReference type="InterPro" id="IPR002004">
    <property type="entry name" value="PABP_HYD_C"/>
</dbReference>
<dbReference type="Pfam" id="PF00658">
    <property type="entry name" value="MLLE"/>
    <property type="match status" value="1"/>
</dbReference>
<proteinExistence type="inferred from homology"/>
<dbReference type="Gene3D" id="1.10.1900.10">
    <property type="entry name" value="c-terminal domain of poly(a) binding protein"/>
    <property type="match status" value="1"/>
</dbReference>
<dbReference type="GO" id="GO:0003729">
    <property type="term" value="F:mRNA binding"/>
    <property type="evidence" value="ECO:0007669"/>
    <property type="project" value="UniProtKB-ARBA"/>
</dbReference>
<dbReference type="Gene3D" id="3.30.70.330">
    <property type="match status" value="1"/>
</dbReference>
<evidence type="ECO:0000256" key="2">
    <source>
        <dbReference type="ARBA" id="ARBA00022737"/>
    </source>
</evidence>
<evidence type="ECO:0000256" key="4">
    <source>
        <dbReference type="PROSITE-ProRule" id="PRU00176"/>
    </source>
</evidence>
<dbReference type="PROSITE" id="PS51309">
    <property type="entry name" value="PABC"/>
    <property type="match status" value="1"/>
</dbReference>
<evidence type="ECO:0000256" key="5">
    <source>
        <dbReference type="SAM" id="MobiDB-lite"/>
    </source>
</evidence>
<dbReference type="InterPro" id="IPR000504">
    <property type="entry name" value="RRM_dom"/>
</dbReference>
<feature type="region of interest" description="Disordered" evidence="5">
    <location>
        <begin position="432"/>
        <end position="457"/>
    </location>
</feature>
<accession>A0A0B7NUK5</accession>
<comment type="similarity">
    <text evidence="1">Belongs to the polyadenylate-binding protein type-1 family.</text>
</comment>
<dbReference type="PROSITE" id="PS50102">
    <property type="entry name" value="RRM"/>
    <property type="match status" value="1"/>
</dbReference>
<evidence type="ECO:0000259" key="7">
    <source>
        <dbReference type="PROSITE" id="PS51309"/>
    </source>
</evidence>
<feature type="compositionally biased region" description="Polar residues" evidence="5">
    <location>
        <begin position="130"/>
        <end position="155"/>
    </location>
</feature>
<feature type="domain" description="PABC" evidence="7">
    <location>
        <begin position="363"/>
        <end position="441"/>
    </location>
</feature>
<name>A0A0B7NUK5_9FUNG</name>
<dbReference type="FunFam" id="3.30.70.330:FF:000383">
    <property type="entry name" value="Sex lethal, isoform D"/>
    <property type="match status" value="1"/>
</dbReference>
<dbReference type="Proteomes" id="UP000054107">
    <property type="component" value="Unassembled WGS sequence"/>
</dbReference>
<keyword evidence="9" id="KW-1185">Reference proteome</keyword>
<dbReference type="STRING" id="35722.A0A0B7NUK5"/>
<evidence type="ECO:0000313" key="9">
    <source>
        <dbReference type="Proteomes" id="UP000054107"/>
    </source>
</evidence>
<dbReference type="InterPro" id="IPR012677">
    <property type="entry name" value="Nucleotide-bd_a/b_plait_sf"/>
</dbReference>
<keyword evidence="3 4" id="KW-0694">RNA-binding</keyword>
<feature type="region of interest" description="Disordered" evidence="5">
    <location>
        <begin position="1"/>
        <end position="25"/>
    </location>
</feature>
<organism evidence="8 9">
    <name type="scientific">Parasitella parasitica</name>
    <dbReference type="NCBI Taxonomy" id="35722"/>
    <lineage>
        <taxon>Eukaryota</taxon>
        <taxon>Fungi</taxon>
        <taxon>Fungi incertae sedis</taxon>
        <taxon>Mucoromycota</taxon>
        <taxon>Mucoromycotina</taxon>
        <taxon>Mucoromycetes</taxon>
        <taxon>Mucorales</taxon>
        <taxon>Mucorineae</taxon>
        <taxon>Mucoraceae</taxon>
        <taxon>Parasitella</taxon>
    </lineage>
</organism>
<dbReference type="GO" id="GO:0005737">
    <property type="term" value="C:cytoplasm"/>
    <property type="evidence" value="ECO:0007669"/>
    <property type="project" value="UniProtKB-ARBA"/>
</dbReference>
<dbReference type="Pfam" id="PF00076">
    <property type="entry name" value="RRM_1"/>
    <property type="match status" value="1"/>
</dbReference>
<dbReference type="OrthoDB" id="6159137at2759"/>
<evidence type="ECO:0000256" key="1">
    <source>
        <dbReference type="ARBA" id="ARBA00008557"/>
    </source>
</evidence>
<dbReference type="EMBL" id="LN734014">
    <property type="protein sequence ID" value="CEP19210.1"/>
    <property type="molecule type" value="Genomic_DNA"/>
</dbReference>
<evidence type="ECO:0000259" key="6">
    <source>
        <dbReference type="PROSITE" id="PS50102"/>
    </source>
</evidence>
<sequence>MLTAPYVHSSNATQRDVRGSHDNTTTTTSMIDYTNLYIKNLDPQVTSYDLFKKFRAYGKIISARVMKDTMTGISKGYGFVSYTTMEEANEALQKMNGSEMKSKTLTVTFHTHKKSVHQQPKQPKIHPDYNNLSPPTSASTAPNNHKYPSQLSPPYQCQNVPTSSYDFVQEQYHNIPSSLTSHSVQRRDNPWKETGGWMQSSVGPYAYHTPSMHMATTNTTNASVLVSPNNSPPLIDLETAPANNIPGYFQRRQDNDANTAINSQIQLQKIRSAVSSHLEDYQQKDLDELVDLIKSLKKKELSLCLFNSAFLKQKIDEAYEALELFQNPQNLTNTQQQVSSMSTTPSLVPHEIIDPPANKGLNHARVFLRCLEGWTLTNKKRAFGELLFPYVKDTGVRYAPKVTIYLLDTIRLEDLADLIYDKKKLTEMAQNAYAQSVQQQQQQPQQTQAQQQQQQQK</sequence>
<keyword evidence="2" id="KW-0677">Repeat</keyword>
<evidence type="ECO:0000313" key="8">
    <source>
        <dbReference type="EMBL" id="CEP19210.1"/>
    </source>
</evidence>
<evidence type="ECO:0000256" key="3">
    <source>
        <dbReference type="ARBA" id="ARBA00022884"/>
    </source>
</evidence>
<dbReference type="GO" id="GO:0010629">
    <property type="term" value="P:negative regulation of gene expression"/>
    <property type="evidence" value="ECO:0007669"/>
    <property type="project" value="UniProtKB-ARBA"/>
</dbReference>
<gene>
    <name evidence="8" type="primary">PARPA_13522.1 scaffold 46870</name>
</gene>
<dbReference type="SUPFAM" id="SSF54928">
    <property type="entry name" value="RNA-binding domain, RBD"/>
    <property type="match status" value="1"/>
</dbReference>
<dbReference type="InterPro" id="IPR035979">
    <property type="entry name" value="RBD_domain_sf"/>
</dbReference>